<evidence type="ECO:0000256" key="1">
    <source>
        <dbReference type="SAM" id="MobiDB-lite"/>
    </source>
</evidence>
<gene>
    <name evidence="3" type="ORF">MYCTH_2298257</name>
</gene>
<dbReference type="HOGENOM" id="CLU_1305317_0_0_1"/>
<accession>G2Q1J0</accession>
<organism evidence="3 4">
    <name type="scientific">Thermothelomyces thermophilus (strain ATCC 42464 / BCRC 31852 / DSM 1799)</name>
    <name type="common">Sporotrichum thermophile</name>
    <dbReference type="NCBI Taxonomy" id="573729"/>
    <lineage>
        <taxon>Eukaryota</taxon>
        <taxon>Fungi</taxon>
        <taxon>Dikarya</taxon>
        <taxon>Ascomycota</taxon>
        <taxon>Pezizomycotina</taxon>
        <taxon>Sordariomycetes</taxon>
        <taxon>Sordariomycetidae</taxon>
        <taxon>Sordariales</taxon>
        <taxon>Chaetomiaceae</taxon>
        <taxon>Thermothelomyces</taxon>
    </lineage>
</organism>
<dbReference type="eggNOG" id="ENOG502T6D7">
    <property type="taxonomic scope" value="Eukaryota"/>
</dbReference>
<sequence>MKLAISALLVLASLAPAQASDVACPTATRTIQESSCNKSCALSDCTLQTTMQNPCGCPATLPTATLIAPCEAECPYQGCDVEFHAGALPCPTTSTVRRTSPAATPTATSTSTQTGVITSVTTLPPRTTSTSTSTSTTSSLPCPRVTHTTSPDGCEPIRCPVPTCRVESDFVIPCGCQPKTVLFVTGCATACPTGCLTRTRTTSLAC</sequence>
<dbReference type="EMBL" id="CP003002">
    <property type="protein sequence ID" value="AEO54981.1"/>
    <property type="molecule type" value="Genomic_DNA"/>
</dbReference>
<dbReference type="InParanoid" id="G2Q1J0"/>
<evidence type="ECO:0000313" key="3">
    <source>
        <dbReference type="EMBL" id="AEO54981.1"/>
    </source>
</evidence>
<dbReference type="RefSeq" id="XP_003660226.1">
    <property type="nucleotide sequence ID" value="XM_003660178.1"/>
</dbReference>
<dbReference type="Proteomes" id="UP000007322">
    <property type="component" value="Chromosome 1"/>
</dbReference>
<feature type="region of interest" description="Disordered" evidence="1">
    <location>
        <begin position="121"/>
        <end position="144"/>
    </location>
</feature>
<dbReference type="AlphaFoldDB" id="G2Q1J0"/>
<feature type="chain" id="PRO_5003435844" evidence="2">
    <location>
        <begin position="20"/>
        <end position="206"/>
    </location>
</feature>
<feature type="compositionally biased region" description="Low complexity" evidence="1">
    <location>
        <begin position="121"/>
        <end position="141"/>
    </location>
</feature>
<dbReference type="OMA" id="SCTEEPT"/>
<keyword evidence="4" id="KW-1185">Reference proteome</keyword>
<proteinExistence type="predicted"/>
<dbReference type="KEGG" id="mtm:MYCTH_2298257"/>
<reference evidence="3 4" key="1">
    <citation type="journal article" date="2011" name="Nat. Biotechnol.">
        <title>Comparative genomic analysis of the thermophilic biomass-degrading fungi Myceliophthora thermophila and Thielavia terrestris.</title>
        <authorList>
            <person name="Berka R.M."/>
            <person name="Grigoriev I.V."/>
            <person name="Otillar R."/>
            <person name="Salamov A."/>
            <person name="Grimwood J."/>
            <person name="Reid I."/>
            <person name="Ishmael N."/>
            <person name="John T."/>
            <person name="Darmond C."/>
            <person name="Moisan M.-C."/>
            <person name="Henrissat B."/>
            <person name="Coutinho P.M."/>
            <person name="Lombard V."/>
            <person name="Natvig D.O."/>
            <person name="Lindquist E."/>
            <person name="Schmutz J."/>
            <person name="Lucas S."/>
            <person name="Harris P."/>
            <person name="Powlowski J."/>
            <person name="Bellemare A."/>
            <person name="Taylor D."/>
            <person name="Butler G."/>
            <person name="de Vries R.P."/>
            <person name="Allijn I.E."/>
            <person name="van den Brink J."/>
            <person name="Ushinsky S."/>
            <person name="Storms R."/>
            <person name="Powell A.J."/>
            <person name="Paulsen I.T."/>
            <person name="Elbourne L.D.H."/>
            <person name="Baker S.E."/>
            <person name="Magnuson J."/>
            <person name="LaBoissiere S."/>
            <person name="Clutterbuck A.J."/>
            <person name="Martinez D."/>
            <person name="Wogulis M."/>
            <person name="de Leon A.L."/>
            <person name="Rey M.W."/>
            <person name="Tsang A."/>
        </authorList>
    </citation>
    <scope>NUCLEOTIDE SEQUENCE [LARGE SCALE GENOMIC DNA]</scope>
    <source>
        <strain evidence="4">ATCC 42464 / BCRC 31852 / DSM 1799</strain>
    </source>
</reference>
<keyword evidence="2" id="KW-0732">Signal</keyword>
<dbReference type="OrthoDB" id="4773720at2759"/>
<feature type="signal peptide" evidence="2">
    <location>
        <begin position="1"/>
        <end position="19"/>
    </location>
</feature>
<protein>
    <submittedName>
        <fullName evidence="3">Uncharacterized protein</fullName>
    </submittedName>
</protein>
<evidence type="ECO:0000256" key="2">
    <source>
        <dbReference type="SAM" id="SignalP"/>
    </source>
</evidence>
<evidence type="ECO:0000313" key="4">
    <source>
        <dbReference type="Proteomes" id="UP000007322"/>
    </source>
</evidence>
<name>G2Q1J0_THET4</name>
<dbReference type="VEuPathDB" id="FungiDB:MYCTH_2298257"/>
<dbReference type="GeneID" id="11512876"/>